<evidence type="ECO:0000313" key="3">
    <source>
        <dbReference type="Proteomes" id="UP000241803"/>
    </source>
</evidence>
<keyword evidence="3" id="KW-1185">Reference proteome</keyword>
<dbReference type="Pfam" id="PF16549">
    <property type="entry name" value="T2SSS_2"/>
    <property type="match status" value="1"/>
</dbReference>
<gene>
    <name evidence="2" type="ORF">C9J47_23030</name>
</gene>
<dbReference type="PIRSF" id="PIRSF007010">
    <property type="entry name" value="UCP007010"/>
    <property type="match status" value="1"/>
</dbReference>
<dbReference type="InterPro" id="IPR016502">
    <property type="entry name" value="T2SSS_2"/>
</dbReference>
<dbReference type="EMBL" id="PYOC01000013">
    <property type="protein sequence ID" value="PSV43379.1"/>
    <property type="molecule type" value="Genomic_DNA"/>
</dbReference>
<sequence length="128" mass="13890">MLKKILALSTLLILGGCASTEDDAVIALAKSRATTINNKAPYDKVDQYQIMKAQARNKIVEITILYGGGSKIAPSQAAAHAAKSYCSSNELSPLFNEGMGYNIIIMDMRGRKIVEQPVYAEYCAEISQ</sequence>
<protein>
    <recommendedName>
        <fullName evidence="4">Lipoprotein</fullName>
    </recommendedName>
</protein>
<proteinExistence type="predicted"/>
<dbReference type="RefSeq" id="WP_107255596.1">
    <property type="nucleotide sequence ID" value="NZ_PYOC01000013.1"/>
</dbReference>
<dbReference type="AlphaFoldDB" id="A0A2T3L337"/>
<keyword evidence="1" id="KW-0732">Signal</keyword>
<evidence type="ECO:0000256" key="1">
    <source>
        <dbReference type="SAM" id="SignalP"/>
    </source>
</evidence>
<evidence type="ECO:0000313" key="2">
    <source>
        <dbReference type="EMBL" id="PSV43379.1"/>
    </source>
</evidence>
<name>A0A2T3L337_9GAMM</name>
<feature type="chain" id="PRO_5015545018" description="Lipoprotein" evidence="1">
    <location>
        <begin position="21"/>
        <end position="128"/>
    </location>
</feature>
<feature type="signal peptide" evidence="1">
    <location>
        <begin position="1"/>
        <end position="20"/>
    </location>
</feature>
<accession>A0A2T3L337</accession>
<dbReference type="Gene3D" id="3.30.300.250">
    <property type="match status" value="1"/>
</dbReference>
<organism evidence="2 3">
    <name type="scientific">Photobacterium indicum</name>
    <dbReference type="NCBI Taxonomy" id="81447"/>
    <lineage>
        <taxon>Bacteria</taxon>
        <taxon>Pseudomonadati</taxon>
        <taxon>Pseudomonadota</taxon>
        <taxon>Gammaproteobacteria</taxon>
        <taxon>Vibrionales</taxon>
        <taxon>Vibrionaceae</taxon>
        <taxon>Photobacterium</taxon>
    </lineage>
</organism>
<dbReference type="PROSITE" id="PS51257">
    <property type="entry name" value="PROKAR_LIPOPROTEIN"/>
    <property type="match status" value="1"/>
</dbReference>
<dbReference type="Proteomes" id="UP000241803">
    <property type="component" value="Unassembled WGS sequence"/>
</dbReference>
<evidence type="ECO:0008006" key="4">
    <source>
        <dbReference type="Google" id="ProtNLM"/>
    </source>
</evidence>
<reference evidence="2 3" key="1">
    <citation type="submission" date="2018-03" db="EMBL/GenBank/DDBJ databases">
        <title>Whole genome sequencing of Histamine producing bacteria.</title>
        <authorList>
            <person name="Butler K."/>
        </authorList>
    </citation>
    <scope>NUCLEOTIDE SEQUENCE [LARGE SCALE GENOMIC DNA]</scope>
    <source>
        <strain evidence="2 3">ATCC 19614</strain>
    </source>
</reference>
<comment type="caution">
    <text evidence="2">The sequence shown here is derived from an EMBL/GenBank/DDBJ whole genome shotgun (WGS) entry which is preliminary data.</text>
</comment>